<keyword evidence="1" id="KW-1133">Transmembrane helix</keyword>
<evidence type="ECO:0000313" key="2">
    <source>
        <dbReference type="EMBL" id="MEQ3511713.1"/>
    </source>
</evidence>
<organism evidence="2 3">
    <name type="scientific">Neisseria polysaccharea</name>
    <dbReference type="NCBI Taxonomy" id="489"/>
    <lineage>
        <taxon>Bacteria</taxon>
        <taxon>Pseudomonadati</taxon>
        <taxon>Pseudomonadota</taxon>
        <taxon>Betaproteobacteria</taxon>
        <taxon>Neisseriales</taxon>
        <taxon>Neisseriaceae</taxon>
        <taxon>Neisseria</taxon>
    </lineage>
</organism>
<reference evidence="2 3" key="1">
    <citation type="submission" date="2024-05" db="EMBL/GenBank/DDBJ databases">
        <authorList>
            <person name="Matzinger S.R."/>
            <person name="Bankers L."/>
            <person name="Rossheim A."/>
            <person name="Hetherington-Rauth M.C."/>
            <person name="Smith A."/>
            <person name="Baird S."/>
            <person name="Polanco D."/>
        </authorList>
    </citation>
    <scope>NUCLEOTIDE SEQUENCE [LARGE SCALE GENOMIC DNA]</scope>
    <source>
        <strain evidence="2 3">2024CJ-00066</strain>
    </source>
</reference>
<evidence type="ECO:0000256" key="1">
    <source>
        <dbReference type="SAM" id="Phobius"/>
    </source>
</evidence>
<accession>A0ABV1JQI2</accession>
<gene>
    <name evidence="2" type="ORF">ABM124_10580</name>
</gene>
<evidence type="ECO:0008006" key="4">
    <source>
        <dbReference type="Google" id="ProtNLM"/>
    </source>
</evidence>
<proteinExistence type="predicted"/>
<dbReference type="Proteomes" id="UP001447151">
    <property type="component" value="Unassembled WGS sequence"/>
</dbReference>
<comment type="caution">
    <text evidence="2">The sequence shown here is derived from an EMBL/GenBank/DDBJ whole genome shotgun (WGS) entry which is preliminary data.</text>
</comment>
<feature type="transmembrane region" description="Helical" evidence="1">
    <location>
        <begin position="55"/>
        <end position="78"/>
    </location>
</feature>
<evidence type="ECO:0000313" key="3">
    <source>
        <dbReference type="Proteomes" id="UP001447151"/>
    </source>
</evidence>
<name>A0ABV1JQI2_NEIPO</name>
<dbReference type="EMBL" id="JBECZB010000023">
    <property type="protein sequence ID" value="MEQ3511713.1"/>
    <property type="molecule type" value="Genomic_DNA"/>
</dbReference>
<feature type="transmembrane region" description="Helical" evidence="1">
    <location>
        <begin position="12"/>
        <end position="43"/>
    </location>
</feature>
<protein>
    <recommendedName>
        <fullName evidence="4">Phage associated membrane protein</fullName>
    </recommendedName>
</protein>
<sequence length="124" mass="12981">MPFETSAAAGGYLVNIGVIGIAGTLFGLPLDALILGGLTGAVVQGLRPASTRRAGFFSIMLSMLLAGALTPLLMGWMAKHIGLSDGGEELLRPLLPVAIGCCWPWLMPLLRDYALSWVKKKTGG</sequence>
<keyword evidence="1" id="KW-0812">Transmembrane</keyword>
<keyword evidence="3" id="KW-1185">Reference proteome</keyword>
<dbReference type="RefSeq" id="WP_349273536.1">
    <property type="nucleotide sequence ID" value="NZ_JBECZB010000023.1"/>
</dbReference>
<keyword evidence="1" id="KW-0472">Membrane</keyword>